<feature type="transmembrane region" description="Helical" evidence="1">
    <location>
        <begin position="163"/>
        <end position="183"/>
    </location>
</feature>
<feature type="transmembrane region" description="Helical" evidence="1">
    <location>
        <begin position="88"/>
        <end position="108"/>
    </location>
</feature>
<comment type="caution">
    <text evidence="2">The sequence shown here is derived from an EMBL/GenBank/DDBJ whole genome shotgun (WGS) entry which is preliminary data.</text>
</comment>
<feature type="transmembrane region" description="Helical" evidence="1">
    <location>
        <begin position="57"/>
        <end position="81"/>
    </location>
</feature>
<dbReference type="EMBL" id="MIGB01000006">
    <property type="protein sequence ID" value="OSY42209.1"/>
    <property type="molecule type" value="Genomic_DNA"/>
</dbReference>
<reference evidence="2 3" key="1">
    <citation type="submission" date="2016-09" db="EMBL/GenBank/DDBJ databases">
        <title>Pseudonocardia autotrophica DSM535, a candidate organism with high potential of specific P450 cytochromes.</title>
        <authorList>
            <person name="Grumaz C."/>
            <person name="Vainshtein Y."/>
            <person name="Kirstahler P."/>
            <person name="Sohn K."/>
        </authorList>
    </citation>
    <scope>NUCLEOTIDE SEQUENCE [LARGE SCALE GENOMIC DNA]</scope>
    <source>
        <strain evidence="2 3">DSM 535</strain>
    </source>
</reference>
<evidence type="ECO:0000313" key="2">
    <source>
        <dbReference type="EMBL" id="OSY42209.1"/>
    </source>
</evidence>
<dbReference type="Proteomes" id="UP000194360">
    <property type="component" value="Unassembled WGS sequence"/>
</dbReference>
<evidence type="ECO:0000256" key="1">
    <source>
        <dbReference type="SAM" id="Phobius"/>
    </source>
</evidence>
<feature type="transmembrane region" description="Helical" evidence="1">
    <location>
        <begin position="12"/>
        <end position="37"/>
    </location>
</feature>
<proteinExistence type="predicted"/>
<protein>
    <submittedName>
        <fullName evidence="2">Uncharacterized protein</fullName>
    </submittedName>
</protein>
<sequence>MLTTRTWRRITIWLHVLTSVGWMALAASLAVLLALAAADPVARAPALVAAHHLDGVLLAPLATGSALTGIVLGAATPYGVFHHWWTTVKFASTLTLLYLGIVVLSASLDAAHDDPAAVPPAGLLTATLLMVTAIGFQAWVSIDKPWGRTPWSAGRPKPVTGPRWMFVVGCTAVVTDLVVGLVIGNPAPVLSVLALVAVLTGRMWTGRMGNGRRAPVGRA</sequence>
<keyword evidence="1" id="KW-1133">Transmembrane helix</keyword>
<organism evidence="2 3">
    <name type="scientific">Pseudonocardia autotrophica</name>
    <name type="common">Amycolata autotrophica</name>
    <name type="synonym">Nocardia autotrophica</name>
    <dbReference type="NCBI Taxonomy" id="2074"/>
    <lineage>
        <taxon>Bacteria</taxon>
        <taxon>Bacillati</taxon>
        <taxon>Actinomycetota</taxon>
        <taxon>Actinomycetes</taxon>
        <taxon>Pseudonocardiales</taxon>
        <taxon>Pseudonocardiaceae</taxon>
        <taxon>Pseudonocardia</taxon>
    </lineage>
</organism>
<keyword evidence="1" id="KW-0812">Transmembrane</keyword>
<feature type="transmembrane region" description="Helical" evidence="1">
    <location>
        <begin position="189"/>
        <end position="205"/>
    </location>
</feature>
<accession>A0A1Y2N4Z2</accession>
<evidence type="ECO:0000313" key="3">
    <source>
        <dbReference type="Proteomes" id="UP000194360"/>
    </source>
</evidence>
<gene>
    <name evidence="2" type="ORF">BG845_01708</name>
</gene>
<feature type="transmembrane region" description="Helical" evidence="1">
    <location>
        <begin position="120"/>
        <end position="142"/>
    </location>
</feature>
<dbReference type="AlphaFoldDB" id="A0A1Y2N4Z2"/>
<keyword evidence="3" id="KW-1185">Reference proteome</keyword>
<name>A0A1Y2N4Z2_PSEAH</name>
<dbReference type="RefSeq" id="WP_174824273.1">
    <property type="nucleotide sequence ID" value="NZ_AP018920.1"/>
</dbReference>
<dbReference type="STRING" id="2074.BG845_01708"/>
<keyword evidence="1" id="KW-0472">Membrane</keyword>